<dbReference type="SUPFAM" id="SSF50486">
    <property type="entry name" value="FMT C-terminal domain-like"/>
    <property type="match status" value="1"/>
</dbReference>
<dbReference type="NCBIfam" id="TIGR00567">
    <property type="entry name" value="3mg"/>
    <property type="match status" value="1"/>
</dbReference>
<dbReference type="Proteomes" id="UP001610063">
    <property type="component" value="Unassembled WGS sequence"/>
</dbReference>
<evidence type="ECO:0000256" key="5">
    <source>
        <dbReference type="HAMAP-Rule" id="MF_00527"/>
    </source>
</evidence>
<proteinExistence type="inferred from homology"/>
<keyword evidence="6" id="KW-0326">Glycosidase</keyword>
<reference evidence="6 7" key="1">
    <citation type="journal article" date="2013" name="Int. J. Syst. Evol. Microbiol.">
        <title>Marinoscillum luteum sp. nov., isolated from marine sediment.</title>
        <authorList>
            <person name="Cha I.T."/>
            <person name="Park S.J."/>
            <person name="Kim S.J."/>
            <person name="Kim J.G."/>
            <person name="Jung M.Y."/>
            <person name="Shin K.S."/>
            <person name="Kwon K.K."/>
            <person name="Yang S.H."/>
            <person name="Seo Y.S."/>
            <person name="Rhee S.K."/>
        </authorList>
    </citation>
    <scope>NUCLEOTIDE SEQUENCE [LARGE SCALE GENOMIC DNA]</scope>
    <source>
        <strain evidence="6 7">KCTC 23939</strain>
    </source>
</reference>
<dbReference type="RefSeq" id="WP_395415671.1">
    <property type="nucleotide sequence ID" value="NZ_JBIPKE010000004.1"/>
</dbReference>
<evidence type="ECO:0000256" key="1">
    <source>
        <dbReference type="ARBA" id="ARBA00009232"/>
    </source>
</evidence>
<dbReference type="Pfam" id="PF02245">
    <property type="entry name" value="Pur_DNA_glyco"/>
    <property type="match status" value="1"/>
</dbReference>
<keyword evidence="7" id="KW-1185">Reference proteome</keyword>
<dbReference type="GO" id="GO:0016798">
    <property type="term" value="F:hydrolase activity, acting on glycosyl bonds"/>
    <property type="evidence" value="ECO:0007669"/>
    <property type="project" value="UniProtKB-KW"/>
</dbReference>
<dbReference type="NCBIfam" id="NF002003">
    <property type="entry name" value="PRK00802.1-3"/>
    <property type="match status" value="1"/>
</dbReference>
<keyword evidence="4 5" id="KW-0234">DNA repair</keyword>
<comment type="caution">
    <text evidence="6">The sequence shown here is derived from an EMBL/GenBank/DDBJ whole genome shotgun (WGS) entry which is preliminary data.</text>
</comment>
<dbReference type="Gene3D" id="3.10.300.10">
    <property type="entry name" value="Methylpurine-DNA glycosylase (MPG)"/>
    <property type="match status" value="1"/>
</dbReference>
<keyword evidence="3 5" id="KW-0378">Hydrolase</keyword>
<evidence type="ECO:0000256" key="4">
    <source>
        <dbReference type="ARBA" id="ARBA00023204"/>
    </source>
</evidence>
<dbReference type="CDD" id="cd00540">
    <property type="entry name" value="AAG"/>
    <property type="match status" value="1"/>
</dbReference>
<dbReference type="EMBL" id="JBIPKE010000004">
    <property type="protein sequence ID" value="MFH6981816.1"/>
    <property type="molecule type" value="Genomic_DNA"/>
</dbReference>
<comment type="similarity">
    <text evidence="1 5">Belongs to the DNA glycosylase MPG family.</text>
</comment>
<evidence type="ECO:0000256" key="2">
    <source>
        <dbReference type="ARBA" id="ARBA00022763"/>
    </source>
</evidence>
<protein>
    <recommendedName>
        <fullName evidence="5">Putative 3-methyladenine DNA glycosylase</fullName>
        <ecNumber evidence="5">3.2.2.-</ecNumber>
    </recommendedName>
</protein>
<dbReference type="PANTHER" id="PTHR10429:SF0">
    <property type="entry name" value="DNA-3-METHYLADENINE GLYCOSYLASE"/>
    <property type="match status" value="1"/>
</dbReference>
<name>A0ABW7N2S9_9BACT</name>
<accession>A0ABW7N2S9</accession>
<dbReference type="EC" id="3.2.2.-" evidence="5"/>
<sequence length="243" mass="27251">MFDLSSYEKLPQSFYNHSDVVHVAKELLGKYVFTNIDGIITAGKIVETEAYCGRNDRACHAHAGRTERTRVMFEKGGVAYVYLCYGIHHLFNVVSNEEGLADAVLIRALEPVWGTETMHIRRGSKVPFSKLTAGPGTLSKAMGIHKKHNALDLCGDTLWLARNIEAPKELEIEATTRVGVDYAGEDALLPWRFYIRDHPFVSVKKEIPDLRTGIPDAFIHLFNFTAEIGASLYCSKIYKICTK</sequence>
<evidence type="ECO:0000256" key="3">
    <source>
        <dbReference type="ARBA" id="ARBA00022801"/>
    </source>
</evidence>
<dbReference type="PANTHER" id="PTHR10429">
    <property type="entry name" value="DNA-3-METHYLADENINE GLYCOSYLASE"/>
    <property type="match status" value="1"/>
</dbReference>
<dbReference type="HAMAP" id="MF_00527">
    <property type="entry name" value="3MGH"/>
    <property type="match status" value="1"/>
</dbReference>
<organism evidence="6 7">
    <name type="scientific">Marinoscillum luteum</name>
    <dbReference type="NCBI Taxonomy" id="861051"/>
    <lineage>
        <taxon>Bacteria</taxon>
        <taxon>Pseudomonadati</taxon>
        <taxon>Bacteroidota</taxon>
        <taxon>Cytophagia</taxon>
        <taxon>Cytophagales</taxon>
        <taxon>Reichenbachiellaceae</taxon>
        <taxon>Marinoscillum</taxon>
    </lineage>
</organism>
<gene>
    <name evidence="6" type="ORF">ACHKAR_00125</name>
</gene>
<dbReference type="InterPro" id="IPR011034">
    <property type="entry name" value="Formyl_transferase-like_C_sf"/>
</dbReference>
<keyword evidence="2 5" id="KW-0227">DNA damage</keyword>
<dbReference type="InterPro" id="IPR036995">
    <property type="entry name" value="MPG_sf"/>
</dbReference>
<evidence type="ECO:0000313" key="7">
    <source>
        <dbReference type="Proteomes" id="UP001610063"/>
    </source>
</evidence>
<dbReference type="InterPro" id="IPR003180">
    <property type="entry name" value="MPG"/>
</dbReference>
<evidence type="ECO:0000313" key="6">
    <source>
        <dbReference type="EMBL" id="MFH6981816.1"/>
    </source>
</evidence>